<comment type="caution">
    <text evidence="10">The sequence shown here is derived from an EMBL/GenBank/DDBJ whole genome shotgun (WGS) entry which is preliminary data.</text>
</comment>
<dbReference type="CDD" id="cd06579">
    <property type="entry name" value="TM_PBP1_transp_AraH_like"/>
    <property type="match status" value="1"/>
</dbReference>
<evidence type="ECO:0000256" key="7">
    <source>
        <dbReference type="ARBA" id="ARBA00023136"/>
    </source>
</evidence>
<feature type="transmembrane region" description="Helical" evidence="9">
    <location>
        <begin position="193"/>
        <end position="215"/>
    </location>
</feature>
<feature type="transmembrane region" description="Helical" evidence="9">
    <location>
        <begin position="262"/>
        <end position="283"/>
    </location>
</feature>
<feature type="transmembrane region" description="Helical" evidence="9">
    <location>
        <begin position="169"/>
        <end position="187"/>
    </location>
</feature>
<keyword evidence="2" id="KW-0813">Transport</keyword>
<evidence type="ECO:0000256" key="8">
    <source>
        <dbReference type="SAM" id="MobiDB-lite"/>
    </source>
</evidence>
<organism evidence="10 11">
    <name type="scientific">Arthrobacter globiformis</name>
    <dbReference type="NCBI Taxonomy" id="1665"/>
    <lineage>
        <taxon>Bacteria</taxon>
        <taxon>Bacillati</taxon>
        <taxon>Actinomycetota</taxon>
        <taxon>Actinomycetes</taxon>
        <taxon>Micrococcales</taxon>
        <taxon>Micrococcaceae</taxon>
        <taxon>Arthrobacter</taxon>
    </lineage>
</organism>
<dbReference type="OrthoDB" id="4483635at2"/>
<gene>
    <name evidence="10" type="ORF">DBZ45_10310</name>
</gene>
<sequence>MTSIVCSEQEKRFEPTWREPRNRRPHCLPAGRSGVEPSAITRCNAPGNPIIRPSGPKLQRSNVASDSEVQRSADDQAEEFAMTTGVTGNGPTHMPQPAVQNRLTDLKYRFPARYLASWGALLVLLVFAVVVAPASLGGNSVRVVSALAGILALAAMGQMLVVMLGAIDLSVSAVLAAAAGFVVHYGVPGANLWLVIPAALGVSLVVSVVNGFFICVLRLNSIIVTLSTYGIVTGGMLLWTGVSFSLSGEAPEQLQQVSQWSVLNINTCFLVALIVGLIVAAVLSYTRAGRRVAQVGSNPRAATALGVRVTLVQMSTFAAVGLLYGIAGVFLAGFIGTPDISIGAPYQLATVTAAAIAGLAFSGGPTSVASLLVSCVFLQLLDQALVVAGFSTGARIVIQGFALVVAVAAITISQYGIAGIKRIAALQLGRPVK</sequence>
<feature type="transmembrane region" description="Helical" evidence="9">
    <location>
        <begin position="222"/>
        <end position="242"/>
    </location>
</feature>
<evidence type="ECO:0000256" key="1">
    <source>
        <dbReference type="ARBA" id="ARBA00004651"/>
    </source>
</evidence>
<reference evidence="10 11" key="1">
    <citation type="submission" date="2018-04" db="EMBL/GenBank/DDBJ databases">
        <title>Bacteria isolated from cave deposits of Manipur.</title>
        <authorList>
            <person name="Sahoo D."/>
            <person name="Sarangthem I."/>
            <person name="Nandeibam J."/>
        </authorList>
    </citation>
    <scope>NUCLEOTIDE SEQUENCE [LARGE SCALE GENOMIC DNA]</scope>
    <source>
        <strain evidence="11">mrc11</strain>
    </source>
</reference>
<proteinExistence type="predicted"/>
<keyword evidence="5 9" id="KW-0812">Transmembrane</keyword>
<dbReference type="Proteomes" id="UP000249166">
    <property type="component" value="Unassembled WGS sequence"/>
</dbReference>
<keyword evidence="7 9" id="KW-0472">Membrane</keyword>
<dbReference type="InterPro" id="IPR001851">
    <property type="entry name" value="ABC_transp_permease"/>
</dbReference>
<feature type="region of interest" description="Disordered" evidence="8">
    <location>
        <begin position="1"/>
        <end position="74"/>
    </location>
</feature>
<dbReference type="AlphaFoldDB" id="A0A328HIV5"/>
<dbReference type="PANTHER" id="PTHR32196:SF21">
    <property type="entry name" value="ABC TRANSPORTER PERMEASE PROTEIN YPHD-RELATED"/>
    <property type="match status" value="1"/>
</dbReference>
<name>A0A328HIV5_ARTGO</name>
<evidence type="ECO:0000313" key="10">
    <source>
        <dbReference type="EMBL" id="RAM37395.1"/>
    </source>
</evidence>
<keyword evidence="6 9" id="KW-1133">Transmembrane helix</keyword>
<evidence type="ECO:0008006" key="12">
    <source>
        <dbReference type="Google" id="ProtNLM"/>
    </source>
</evidence>
<feature type="transmembrane region" description="Helical" evidence="9">
    <location>
        <begin position="142"/>
        <end position="162"/>
    </location>
</feature>
<feature type="transmembrane region" description="Helical" evidence="9">
    <location>
        <begin position="115"/>
        <end position="136"/>
    </location>
</feature>
<dbReference type="EMBL" id="QLNP01000073">
    <property type="protein sequence ID" value="RAM37395.1"/>
    <property type="molecule type" value="Genomic_DNA"/>
</dbReference>
<dbReference type="GO" id="GO:0005886">
    <property type="term" value="C:plasma membrane"/>
    <property type="evidence" value="ECO:0007669"/>
    <property type="project" value="UniProtKB-SubCell"/>
</dbReference>
<feature type="transmembrane region" description="Helical" evidence="9">
    <location>
        <begin position="317"/>
        <end position="336"/>
    </location>
</feature>
<comment type="subcellular location">
    <subcellularLocation>
        <location evidence="1">Cell membrane</location>
        <topology evidence="1">Multi-pass membrane protein</topology>
    </subcellularLocation>
</comment>
<keyword evidence="4" id="KW-0997">Cell inner membrane</keyword>
<feature type="transmembrane region" description="Helical" evidence="9">
    <location>
        <begin position="396"/>
        <end position="417"/>
    </location>
</feature>
<evidence type="ECO:0000256" key="4">
    <source>
        <dbReference type="ARBA" id="ARBA00022519"/>
    </source>
</evidence>
<dbReference type="Pfam" id="PF02653">
    <property type="entry name" value="BPD_transp_2"/>
    <property type="match status" value="1"/>
</dbReference>
<keyword evidence="3" id="KW-1003">Cell membrane</keyword>
<dbReference type="GO" id="GO:0022857">
    <property type="term" value="F:transmembrane transporter activity"/>
    <property type="evidence" value="ECO:0007669"/>
    <property type="project" value="InterPro"/>
</dbReference>
<evidence type="ECO:0000256" key="3">
    <source>
        <dbReference type="ARBA" id="ARBA00022475"/>
    </source>
</evidence>
<evidence type="ECO:0000313" key="11">
    <source>
        <dbReference type="Proteomes" id="UP000249166"/>
    </source>
</evidence>
<evidence type="ECO:0000256" key="6">
    <source>
        <dbReference type="ARBA" id="ARBA00022989"/>
    </source>
</evidence>
<evidence type="ECO:0000256" key="5">
    <source>
        <dbReference type="ARBA" id="ARBA00022692"/>
    </source>
</evidence>
<evidence type="ECO:0000256" key="2">
    <source>
        <dbReference type="ARBA" id="ARBA00022448"/>
    </source>
</evidence>
<evidence type="ECO:0000256" key="9">
    <source>
        <dbReference type="SAM" id="Phobius"/>
    </source>
</evidence>
<accession>A0A328HIV5</accession>
<protein>
    <recommendedName>
        <fullName evidence="12">ABC transporter permease</fullName>
    </recommendedName>
</protein>
<dbReference type="PANTHER" id="PTHR32196">
    <property type="entry name" value="ABC TRANSPORTER PERMEASE PROTEIN YPHD-RELATED-RELATED"/>
    <property type="match status" value="1"/>
</dbReference>
<feature type="compositionally biased region" description="Basic and acidic residues" evidence="8">
    <location>
        <begin position="8"/>
        <end position="22"/>
    </location>
</feature>